<dbReference type="Gene3D" id="2.120.10.30">
    <property type="entry name" value="TolB, C-terminal domain"/>
    <property type="match status" value="1"/>
</dbReference>
<evidence type="ECO:0000313" key="3">
    <source>
        <dbReference type="Proteomes" id="UP000580910"/>
    </source>
</evidence>
<proteinExistence type="predicted"/>
<evidence type="ECO:0000313" key="2">
    <source>
        <dbReference type="EMBL" id="MBA8804753.1"/>
    </source>
</evidence>
<name>A0A7W3J1V4_9ACTN</name>
<dbReference type="EMBL" id="JACGXA010000001">
    <property type="protein sequence ID" value="MBA8804753.1"/>
    <property type="molecule type" value="Genomic_DNA"/>
</dbReference>
<accession>A0A7W3J1V4</accession>
<dbReference type="AlphaFoldDB" id="A0A7W3J1V4"/>
<dbReference type="Proteomes" id="UP000580910">
    <property type="component" value="Unassembled WGS sequence"/>
</dbReference>
<sequence length="348" mass="35539">MRPQRALLIAATAVAGLIAFTAPQTAIAAQPAHHHASHHASPSSTATLLTSGLAGGGGSTIGPDGALYVTEALAGRITRVDPATGAKTTYASGLPTRVIPLGGTMDVAFVDGTAYVLVTLVGADVGGTNTVGIYRIDSTTTHTVVADIGTWATTHPPATAFEVPSGVQYALQPWRGDLLVTDGHHNRVLLVDLDGKLGSNVSQVIAFGDIVPTGMARQGHTLYLAEAGPVPHLAATGKVVRFEPGDATATDVASGAPLNVDVELGPGHHGRTLYALSQGTFHAGDQPGSPAMPDTGSILRVNADGTMTTVTTALDRPTSLEIVGHRAYVVTLDGEIWTADLGGRGHDD</sequence>
<keyword evidence="3" id="KW-1185">Reference proteome</keyword>
<evidence type="ECO:0000256" key="1">
    <source>
        <dbReference type="SAM" id="SignalP"/>
    </source>
</evidence>
<feature type="signal peptide" evidence="1">
    <location>
        <begin position="1"/>
        <end position="28"/>
    </location>
</feature>
<dbReference type="NCBIfam" id="NF033206">
    <property type="entry name" value="ScyE_fam"/>
    <property type="match status" value="1"/>
</dbReference>
<dbReference type="RefSeq" id="WP_182540511.1">
    <property type="nucleotide sequence ID" value="NZ_JACGXA010000001.1"/>
</dbReference>
<feature type="chain" id="PRO_5030600873" evidence="1">
    <location>
        <begin position="29"/>
        <end position="348"/>
    </location>
</feature>
<gene>
    <name evidence="2" type="ORF">FB382_003044</name>
</gene>
<protein>
    <submittedName>
        <fullName evidence="2">Sugar lactone lactonase YvrE</fullName>
    </submittedName>
</protein>
<keyword evidence="1" id="KW-0732">Signal</keyword>
<dbReference type="SUPFAM" id="SSF63829">
    <property type="entry name" value="Calcium-dependent phosphotriesterase"/>
    <property type="match status" value="1"/>
</dbReference>
<reference evidence="2 3" key="1">
    <citation type="submission" date="2020-07" db="EMBL/GenBank/DDBJ databases">
        <title>Sequencing the genomes of 1000 actinobacteria strains.</title>
        <authorList>
            <person name="Klenk H.-P."/>
        </authorList>
    </citation>
    <scope>NUCLEOTIDE SEQUENCE [LARGE SCALE GENOMIC DNA]</scope>
    <source>
        <strain evidence="2 3">DSM 21349</strain>
    </source>
</reference>
<dbReference type="InterPro" id="IPR011042">
    <property type="entry name" value="6-blade_b-propeller_TolB-like"/>
</dbReference>
<organism evidence="2 3">
    <name type="scientific">Nocardioides ginsengisegetis</name>
    <dbReference type="NCBI Taxonomy" id="661491"/>
    <lineage>
        <taxon>Bacteria</taxon>
        <taxon>Bacillati</taxon>
        <taxon>Actinomycetota</taxon>
        <taxon>Actinomycetes</taxon>
        <taxon>Propionibacteriales</taxon>
        <taxon>Nocardioidaceae</taxon>
        <taxon>Nocardioides</taxon>
    </lineage>
</organism>
<dbReference type="InterPro" id="IPR048031">
    <property type="entry name" value="ScyD/ScyE-like"/>
</dbReference>
<comment type="caution">
    <text evidence="2">The sequence shown here is derived from an EMBL/GenBank/DDBJ whole genome shotgun (WGS) entry which is preliminary data.</text>
</comment>